<evidence type="ECO:0000313" key="2">
    <source>
        <dbReference type="Proteomes" id="UP000886998"/>
    </source>
</evidence>
<evidence type="ECO:0000313" key="1">
    <source>
        <dbReference type="EMBL" id="GFY73613.1"/>
    </source>
</evidence>
<dbReference type="AlphaFoldDB" id="A0A8X6YJR1"/>
<sequence>MLILMMRISFCVAALTVIGFCENLSLDENITHGNLEPSEITAEDAKNDRKDNSILNNKIQFRGISEAGSDSCLELKCDTPNTDCVYDVIKEKPVCMCKDENYMYVDNECKDFSFDTAMCEKDDDCENGGVCAGERT</sequence>
<reference evidence="1" key="1">
    <citation type="submission" date="2020-08" db="EMBL/GenBank/DDBJ databases">
        <title>Multicomponent nature underlies the extraordinary mechanical properties of spider dragline silk.</title>
        <authorList>
            <person name="Kono N."/>
            <person name="Nakamura H."/>
            <person name="Mori M."/>
            <person name="Yoshida Y."/>
            <person name="Ohtoshi R."/>
            <person name="Malay A.D."/>
            <person name="Moran D.A.P."/>
            <person name="Tomita M."/>
            <person name="Numata K."/>
            <person name="Arakawa K."/>
        </authorList>
    </citation>
    <scope>NUCLEOTIDE SEQUENCE</scope>
</reference>
<gene>
    <name evidence="1" type="ORF">TNIN_316941</name>
</gene>
<protein>
    <submittedName>
        <fullName evidence="1">Uncharacterized protein</fullName>
    </submittedName>
</protein>
<comment type="caution">
    <text evidence="1">The sequence shown here is derived from an EMBL/GenBank/DDBJ whole genome shotgun (WGS) entry which is preliminary data.</text>
</comment>
<dbReference type="Proteomes" id="UP000886998">
    <property type="component" value="Unassembled WGS sequence"/>
</dbReference>
<organism evidence="1 2">
    <name type="scientific">Trichonephila inaurata madagascariensis</name>
    <dbReference type="NCBI Taxonomy" id="2747483"/>
    <lineage>
        <taxon>Eukaryota</taxon>
        <taxon>Metazoa</taxon>
        <taxon>Ecdysozoa</taxon>
        <taxon>Arthropoda</taxon>
        <taxon>Chelicerata</taxon>
        <taxon>Arachnida</taxon>
        <taxon>Araneae</taxon>
        <taxon>Araneomorphae</taxon>
        <taxon>Entelegynae</taxon>
        <taxon>Araneoidea</taxon>
        <taxon>Nephilidae</taxon>
        <taxon>Trichonephila</taxon>
        <taxon>Trichonephila inaurata</taxon>
    </lineage>
</organism>
<keyword evidence="2" id="KW-1185">Reference proteome</keyword>
<proteinExistence type="predicted"/>
<dbReference type="EMBL" id="BMAV01020245">
    <property type="protein sequence ID" value="GFY73613.1"/>
    <property type="molecule type" value="Genomic_DNA"/>
</dbReference>
<name>A0A8X6YJR1_9ARAC</name>
<accession>A0A8X6YJR1</accession>